<dbReference type="PANTHER" id="PTHR32089">
    <property type="entry name" value="METHYL-ACCEPTING CHEMOTAXIS PROTEIN MCPB"/>
    <property type="match status" value="1"/>
</dbReference>
<dbReference type="SUPFAM" id="SSF58104">
    <property type="entry name" value="Methyl-accepting chemotaxis protein (MCP) signaling domain"/>
    <property type="match status" value="1"/>
</dbReference>
<proteinExistence type="inferred from homology"/>
<evidence type="ECO:0000256" key="4">
    <source>
        <dbReference type="SAM" id="MobiDB-lite"/>
    </source>
</evidence>
<dbReference type="STRING" id="1150469.RSPPHO_00040"/>
<comment type="similarity">
    <text evidence="2">Belongs to the methyl-accepting chemotaxis (MCP) protein family.</text>
</comment>
<name>H6SIN9_PARPM</name>
<dbReference type="Pfam" id="PF00015">
    <property type="entry name" value="MCPsignal"/>
    <property type="match status" value="1"/>
</dbReference>
<evidence type="ECO:0000256" key="2">
    <source>
        <dbReference type="ARBA" id="ARBA00029447"/>
    </source>
</evidence>
<organism evidence="6 7">
    <name type="scientific">Pararhodospirillum photometricum DSM 122</name>
    <dbReference type="NCBI Taxonomy" id="1150469"/>
    <lineage>
        <taxon>Bacteria</taxon>
        <taxon>Pseudomonadati</taxon>
        <taxon>Pseudomonadota</taxon>
        <taxon>Alphaproteobacteria</taxon>
        <taxon>Rhodospirillales</taxon>
        <taxon>Rhodospirillaceae</taxon>
        <taxon>Pararhodospirillum</taxon>
    </lineage>
</organism>
<dbReference type="Gene3D" id="1.10.287.950">
    <property type="entry name" value="Methyl-accepting chemotaxis protein"/>
    <property type="match status" value="1"/>
</dbReference>
<evidence type="ECO:0000313" key="6">
    <source>
        <dbReference type="EMBL" id="CCG06666.1"/>
    </source>
</evidence>
<dbReference type="GO" id="GO:0004888">
    <property type="term" value="F:transmembrane signaling receptor activity"/>
    <property type="evidence" value="ECO:0007669"/>
    <property type="project" value="InterPro"/>
</dbReference>
<evidence type="ECO:0000259" key="5">
    <source>
        <dbReference type="PROSITE" id="PS50111"/>
    </source>
</evidence>
<dbReference type="HOGENOM" id="CLU_645399_0_0_5"/>
<keyword evidence="7" id="KW-1185">Reference proteome</keyword>
<evidence type="ECO:0000313" key="7">
    <source>
        <dbReference type="Proteomes" id="UP000033220"/>
    </source>
</evidence>
<protein>
    <submittedName>
        <fullName evidence="6">Chemotaxis sensory transducer</fullName>
    </submittedName>
</protein>
<dbReference type="InterPro" id="IPR004090">
    <property type="entry name" value="Chemotax_Me-accpt_rcpt"/>
</dbReference>
<keyword evidence="1 3" id="KW-0807">Transducer</keyword>
<evidence type="ECO:0000256" key="3">
    <source>
        <dbReference type="PROSITE-ProRule" id="PRU00284"/>
    </source>
</evidence>
<dbReference type="GO" id="GO:0007165">
    <property type="term" value="P:signal transduction"/>
    <property type="evidence" value="ECO:0007669"/>
    <property type="project" value="UniProtKB-KW"/>
</dbReference>
<dbReference type="EMBL" id="HE663493">
    <property type="protein sequence ID" value="CCG06666.1"/>
    <property type="molecule type" value="Genomic_DNA"/>
</dbReference>
<feature type="region of interest" description="Disordered" evidence="4">
    <location>
        <begin position="51"/>
        <end position="71"/>
    </location>
</feature>
<feature type="domain" description="Methyl-accepting transducer" evidence="5">
    <location>
        <begin position="168"/>
        <end position="321"/>
    </location>
</feature>
<evidence type="ECO:0000256" key="1">
    <source>
        <dbReference type="ARBA" id="ARBA00023224"/>
    </source>
</evidence>
<dbReference type="PRINTS" id="PR00260">
    <property type="entry name" value="CHEMTRNSDUCR"/>
</dbReference>
<sequence>MFSSCSRPSPWLRAFCGASPPLPEGMGLALRGLLVVLGLLPLILWDTRSPQPPRPLQNAPPPPLSSSSPPPASYDAFQCGVCLAEKIKYFGDFAVTMQKETTEVIKATEGNAITLMNDLGEVENGLRRLLNYIADTGSRDRVADIIDRTEAQLSRSHTLIDEFARERQQDMLSAQSRIEEVSRVASVLASAVDAVRNIAHQTRMLALNAMIEAVRAGESGKGFAVVAGEVRALSQQSDQAAKAIGDGINDLEHVISTSLKSIVSDRVSKEEEGFAVISEAVNELTQNLQILISHQSDTLTKVSQENERLSEPILKMIGSIQFQDVVKCRLEGLSACFLEISQGIETTIVEMANPSHTSLEAVNALYRRRIDAMVKQALTKLNSNNQSETNTTVELF</sequence>
<dbReference type="KEGG" id="rpm:RSPPHO_00040"/>
<dbReference type="GO" id="GO:0016020">
    <property type="term" value="C:membrane"/>
    <property type="evidence" value="ECO:0007669"/>
    <property type="project" value="InterPro"/>
</dbReference>
<dbReference type="PATRIC" id="fig|1150469.3.peg.70"/>
<reference evidence="6 7" key="1">
    <citation type="submission" date="2012-02" db="EMBL/GenBank/DDBJ databases">
        <title>Shotgun genome sequence of Phaeospirillum photometricum DSM 122.</title>
        <authorList>
            <person name="Duquesne K."/>
            <person name="Sturgis J."/>
        </authorList>
    </citation>
    <scope>NUCLEOTIDE SEQUENCE [LARGE SCALE GENOMIC DNA]</scope>
    <source>
        <strain evidence="7">DSM122</strain>
    </source>
</reference>
<dbReference type="PANTHER" id="PTHR32089:SF112">
    <property type="entry name" value="LYSOZYME-LIKE PROTEIN-RELATED"/>
    <property type="match status" value="1"/>
</dbReference>
<dbReference type="InterPro" id="IPR004089">
    <property type="entry name" value="MCPsignal_dom"/>
</dbReference>
<gene>
    <name evidence="6" type="ORF">RSPPHO_00040</name>
</gene>
<dbReference type="eggNOG" id="COG0840">
    <property type="taxonomic scope" value="Bacteria"/>
</dbReference>
<dbReference type="SMART" id="SM00283">
    <property type="entry name" value="MA"/>
    <property type="match status" value="1"/>
</dbReference>
<dbReference type="GO" id="GO:0006935">
    <property type="term" value="P:chemotaxis"/>
    <property type="evidence" value="ECO:0007669"/>
    <property type="project" value="InterPro"/>
</dbReference>
<dbReference type="Proteomes" id="UP000033220">
    <property type="component" value="Chromosome DSM 122"/>
</dbReference>
<accession>H6SIN9</accession>
<dbReference type="AlphaFoldDB" id="H6SIN9"/>
<dbReference type="PROSITE" id="PS50111">
    <property type="entry name" value="CHEMOTAXIS_TRANSDUC_2"/>
    <property type="match status" value="1"/>
</dbReference>